<reference evidence="1 2" key="1">
    <citation type="submission" date="2014-04" db="EMBL/GenBank/DDBJ databases">
        <authorList>
            <consortium name="DOE Joint Genome Institute"/>
            <person name="Kuo A."/>
            <person name="Kohler A."/>
            <person name="Jargeat P."/>
            <person name="Nagy L.G."/>
            <person name="Floudas D."/>
            <person name="Copeland A."/>
            <person name="Barry K.W."/>
            <person name="Cichocki N."/>
            <person name="Veneault-Fourrey C."/>
            <person name="LaButti K."/>
            <person name="Lindquist E.A."/>
            <person name="Lipzen A."/>
            <person name="Lundell T."/>
            <person name="Morin E."/>
            <person name="Murat C."/>
            <person name="Sun H."/>
            <person name="Tunlid A."/>
            <person name="Henrissat B."/>
            <person name="Grigoriev I.V."/>
            <person name="Hibbett D.S."/>
            <person name="Martin F."/>
            <person name="Nordberg H.P."/>
            <person name="Cantor M.N."/>
            <person name="Hua S.X."/>
        </authorList>
    </citation>
    <scope>NUCLEOTIDE SEQUENCE [LARGE SCALE GENOMIC DNA]</scope>
    <source>
        <strain evidence="1 2">Ve08.2h10</strain>
    </source>
</reference>
<feature type="non-terminal residue" evidence="1">
    <location>
        <position position="1"/>
    </location>
</feature>
<name>A0A0D0DUN3_9AGAM</name>
<evidence type="ECO:0000313" key="2">
    <source>
        <dbReference type="Proteomes" id="UP000054538"/>
    </source>
</evidence>
<dbReference type="EMBL" id="KN825239">
    <property type="protein sequence ID" value="KIK92831.1"/>
    <property type="molecule type" value="Genomic_DNA"/>
</dbReference>
<reference evidence="2" key="2">
    <citation type="submission" date="2015-01" db="EMBL/GenBank/DDBJ databases">
        <title>Evolutionary Origins and Diversification of the Mycorrhizal Mutualists.</title>
        <authorList>
            <consortium name="DOE Joint Genome Institute"/>
            <consortium name="Mycorrhizal Genomics Consortium"/>
            <person name="Kohler A."/>
            <person name="Kuo A."/>
            <person name="Nagy L.G."/>
            <person name="Floudas D."/>
            <person name="Copeland A."/>
            <person name="Barry K.W."/>
            <person name="Cichocki N."/>
            <person name="Veneault-Fourrey C."/>
            <person name="LaButti K."/>
            <person name="Lindquist E.A."/>
            <person name="Lipzen A."/>
            <person name="Lundell T."/>
            <person name="Morin E."/>
            <person name="Murat C."/>
            <person name="Riley R."/>
            <person name="Ohm R."/>
            <person name="Sun H."/>
            <person name="Tunlid A."/>
            <person name="Henrissat B."/>
            <person name="Grigoriev I.V."/>
            <person name="Hibbett D.S."/>
            <person name="Martin F."/>
        </authorList>
    </citation>
    <scope>NUCLEOTIDE SEQUENCE [LARGE SCALE GENOMIC DNA]</scope>
    <source>
        <strain evidence="2">Ve08.2h10</strain>
    </source>
</reference>
<dbReference type="InParanoid" id="A0A0D0DUN3"/>
<dbReference type="Proteomes" id="UP000054538">
    <property type="component" value="Unassembled WGS sequence"/>
</dbReference>
<protein>
    <submittedName>
        <fullName evidence="1">Unplaced genomic scaffold scaffold_417, whole genome shotgun sequence</fullName>
    </submittedName>
</protein>
<dbReference type="OrthoDB" id="2691992at2759"/>
<organism evidence="1 2">
    <name type="scientific">Paxillus rubicundulus Ve08.2h10</name>
    <dbReference type="NCBI Taxonomy" id="930991"/>
    <lineage>
        <taxon>Eukaryota</taxon>
        <taxon>Fungi</taxon>
        <taxon>Dikarya</taxon>
        <taxon>Basidiomycota</taxon>
        <taxon>Agaricomycotina</taxon>
        <taxon>Agaricomycetes</taxon>
        <taxon>Agaricomycetidae</taxon>
        <taxon>Boletales</taxon>
        <taxon>Paxilineae</taxon>
        <taxon>Paxillaceae</taxon>
        <taxon>Paxillus</taxon>
    </lineage>
</organism>
<dbReference type="HOGENOM" id="CLU_171994_0_0_1"/>
<evidence type="ECO:0000313" key="1">
    <source>
        <dbReference type="EMBL" id="KIK92831.1"/>
    </source>
</evidence>
<dbReference type="AlphaFoldDB" id="A0A0D0DUN3"/>
<accession>A0A0D0DUN3</accession>
<gene>
    <name evidence="1" type="ORF">PAXRUDRAFT_106966</name>
</gene>
<sequence>LGLLRYDFIPRAVLPLTYNQLEAYDEAVLYIKALHDSDSRCTRDICSPCRSLLQADKLPVNAVANFQYYAYDEL</sequence>
<proteinExistence type="predicted"/>
<keyword evidence="2" id="KW-1185">Reference proteome</keyword>
<feature type="non-terminal residue" evidence="1">
    <location>
        <position position="74"/>
    </location>
</feature>